<dbReference type="Proteomes" id="UP001185984">
    <property type="component" value="Unassembled WGS sequence"/>
</dbReference>
<dbReference type="EMBL" id="JAPTHD010000011">
    <property type="protein sequence ID" value="MDV5825448.1"/>
    <property type="molecule type" value="Genomic_DNA"/>
</dbReference>
<dbReference type="InterPro" id="IPR001128">
    <property type="entry name" value="Cyt_P450"/>
</dbReference>
<dbReference type="RefSeq" id="WP_228164635.1">
    <property type="nucleotide sequence ID" value="NZ_JAPTHD010000011.1"/>
</dbReference>
<keyword evidence="2" id="KW-0479">Metal-binding</keyword>
<dbReference type="PRINTS" id="PR00359">
    <property type="entry name" value="BP450"/>
</dbReference>
<evidence type="ECO:0000313" key="3">
    <source>
        <dbReference type="EMBL" id="MDV5825448.1"/>
    </source>
</evidence>
<dbReference type="Pfam" id="PF00067">
    <property type="entry name" value="p450"/>
    <property type="match status" value="1"/>
</dbReference>
<evidence type="ECO:0000256" key="2">
    <source>
        <dbReference type="RuleBase" id="RU000461"/>
    </source>
</evidence>
<accession>A0ABU4A0Z4</accession>
<name>A0ABU4A0Z4_9SPHN</name>
<organism evidence="3 4">
    <name type="scientific">Sphingobium naphthae</name>
    <dbReference type="NCBI Taxonomy" id="1886786"/>
    <lineage>
        <taxon>Bacteria</taxon>
        <taxon>Pseudomonadati</taxon>
        <taxon>Pseudomonadota</taxon>
        <taxon>Alphaproteobacteria</taxon>
        <taxon>Sphingomonadales</taxon>
        <taxon>Sphingomonadaceae</taxon>
        <taxon>Sphingobium</taxon>
    </lineage>
</organism>
<comment type="similarity">
    <text evidence="1 2">Belongs to the cytochrome P450 family.</text>
</comment>
<keyword evidence="2" id="KW-0349">Heme</keyword>
<dbReference type="PANTHER" id="PTHR46696">
    <property type="entry name" value="P450, PUTATIVE (EUROFUNG)-RELATED"/>
    <property type="match status" value="1"/>
</dbReference>
<dbReference type="Gene3D" id="1.10.630.10">
    <property type="entry name" value="Cytochrome P450"/>
    <property type="match status" value="1"/>
</dbReference>
<sequence length="431" mass="47751">MATQSDTAQTREMQASFQSVSDNFGGNLDNPLPFYRQRLAEGPVMEGDILEELGVPPIFGNAKGRPVFTLFRHADIGAALRDQDTFTSGLIGEGLGTFMGTFMLTAMDGDYHRRMRSLLQPCFMPAVLKEWRSTLIDPVLRDEYVAPLVPRGKAELIKDMGLGFPVRVIYSILGFPDDDLEGMEVFATMALKILSGPKRDPEEALRARKEALEASQALHDHVKPLVAKRRAEGSVGDDLIGRLLRTEYEGESLSDQQVTDFVRMLLPAAAETTTRTFGNLMTLLLERPELLDRVRNDRKLIGKAIDEAIRFEPVATFKARETSRDVEIAGTHVPKGSIVSMVVQTANRDPEVFENADTFDIDRPNKPNFGFGYGVHMCIGLFVAKAEIEAAVNAIFDMLPNIRLDPDMPPPVIKGVNLRGPDAVHVVWDVP</sequence>
<dbReference type="PANTHER" id="PTHR46696:SF3">
    <property type="entry name" value="PULCHERRIMINIC ACID SYNTHASE"/>
    <property type="match status" value="1"/>
</dbReference>
<dbReference type="SUPFAM" id="SSF48264">
    <property type="entry name" value="Cytochrome P450"/>
    <property type="match status" value="1"/>
</dbReference>
<dbReference type="InterPro" id="IPR017972">
    <property type="entry name" value="Cyt_P450_CS"/>
</dbReference>
<proteinExistence type="inferred from homology"/>
<keyword evidence="2" id="KW-0408">Iron</keyword>
<dbReference type="InterPro" id="IPR002397">
    <property type="entry name" value="Cyt_P450_B"/>
</dbReference>
<keyword evidence="2" id="KW-0560">Oxidoreductase</keyword>
<keyword evidence="2" id="KW-0503">Monooxygenase</keyword>
<dbReference type="PROSITE" id="PS00086">
    <property type="entry name" value="CYTOCHROME_P450"/>
    <property type="match status" value="1"/>
</dbReference>
<dbReference type="CDD" id="cd20629">
    <property type="entry name" value="P450_pinF1-like"/>
    <property type="match status" value="1"/>
</dbReference>
<reference evidence="4" key="1">
    <citation type="journal article" date="2022" name="J Environ Chem Eng">
        <title>Biodegradation of petroleum oil using a constructed nonpathogenic and heavy metal-tolerant bacterial consortium isolated from marine sponges.</title>
        <authorList>
            <person name="Dechsakulwatana C."/>
            <person name="Rungsihiranrut A."/>
            <person name="Muangchinda C."/>
            <person name="Ningthoujam R."/>
            <person name="Klankeo P."/>
            <person name="Pinyakong O."/>
        </authorList>
    </citation>
    <scope>NUCLEOTIDE SEQUENCE [LARGE SCALE GENOMIC DNA]</scope>
    <source>
        <strain evidence="4">MO2-4</strain>
    </source>
</reference>
<protein>
    <submittedName>
        <fullName evidence="3">Cytochrome P450</fullName>
    </submittedName>
</protein>
<dbReference type="InterPro" id="IPR036396">
    <property type="entry name" value="Cyt_P450_sf"/>
</dbReference>
<evidence type="ECO:0000313" key="4">
    <source>
        <dbReference type="Proteomes" id="UP001185984"/>
    </source>
</evidence>
<gene>
    <name evidence="3" type="ORF">O0R41_17735</name>
</gene>
<comment type="caution">
    <text evidence="3">The sequence shown here is derived from an EMBL/GenBank/DDBJ whole genome shotgun (WGS) entry which is preliminary data.</text>
</comment>
<evidence type="ECO:0000256" key="1">
    <source>
        <dbReference type="ARBA" id="ARBA00010617"/>
    </source>
</evidence>
<keyword evidence="4" id="KW-1185">Reference proteome</keyword>